<sequence>MPRRNNHRPRRTPASATPSSVRIIGGAWRGRKLEFPAIEGLRPTPDRVRETLFNWLQNYLPSARCLDLFSGSGALGLEALSRGAASVTFVDQAPEVINQLRNNLNTLKAQNAELIGRSAPEWLQQRPVNEEVRYDLVFMDPPFRKGLAAPVCTLLEQRQMLADGALIYLETETELQLEQLPQNWQLYREKQAGQVAYRLFIRQAVEQQAQ</sequence>
<gene>
    <name evidence="5" type="ORF">CLV44_11034</name>
</gene>
<evidence type="ECO:0000256" key="1">
    <source>
        <dbReference type="ARBA" id="ARBA00022603"/>
    </source>
</evidence>
<dbReference type="AlphaFoldDB" id="A0A2P8EWL7"/>
<accession>A0A2P8EWL7</accession>
<comment type="function">
    <text evidence="3">Specifically methylates the guanine in position 966 of 16S rRNA in the assembled 30S particle.</text>
</comment>
<feature type="coiled-coil region" evidence="4">
    <location>
        <begin position="90"/>
        <end position="117"/>
    </location>
</feature>
<evidence type="ECO:0000313" key="5">
    <source>
        <dbReference type="EMBL" id="PSL13853.1"/>
    </source>
</evidence>
<evidence type="ECO:0000256" key="3">
    <source>
        <dbReference type="PIRNR" id="PIRNR004553"/>
    </source>
</evidence>
<dbReference type="EC" id="2.1.1.171" evidence="3"/>
<dbReference type="InterPro" id="IPR029063">
    <property type="entry name" value="SAM-dependent_MTases_sf"/>
</dbReference>
<keyword evidence="3" id="KW-0949">S-adenosyl-L-methionine</keyword>
<dbReference type="InterPro" id="IPR004398">
    <property type="entry name" value="RNA_MeTrfase_RsmD"/>
</dbReference>
<reference evidence="5 6" key="1">
    <citation type="submission" date="2018-03" db="EMBL/GenBank/DDBJ databases">
        <title>Genomic Encyclopedia of Archaeal and Bacterial Type Strains, Phase II (KMG-II): from individual species to whole genera.</title>
        <authorList>
            <person name="Goeker M."/>
        </authorList>
    </citation>
    <scope>NUCLEOTIDE SEQUENCE [LARGE SCALE GENOMIC DNA]</scope>
    <source>
        <strain evidence="5 6">DSM 17586</strain>
    </source>
</reference>
<keyword evidence="3" id="KW-0698">rRNA processing</keyword>
<dbReference type="CDD" id="cd02440">
    <property type="entry name" value="AdoMet_MTases"/>
    <property type="match status" value="1"/>
</dbReference>
<comment type="similarity">
    <text evidence="3">Belongs to the methyltransferase superfamily. RsmD family.</text>
</comment>
<keyword evidence="4" id="KW-0175">Coiled coil</keyword>
<protein>
    <recommendedName>
        <fullName evidence="3">Ribosomal RNA small subunit methyltransferase D</fullName>
        <ecNumber evidence="3">2.1.1.171</ecNumber>
    </recommendedName>
</protein>
<dbReference type="Pfam" id="PF03602">
    <property type="entry name" value="Cons_hypoth95"/>
    <property type="match status" value="1"/>
</dbReference>
<comment type="caution">
    <text evidence="5">The sequence shown here is derived from an EMBL/GenBank/DDBJ whole genome shotgun (WGS) entry which is preliminary data.</text>
</comment>
<dbReference type="PIRSF" id="PIRSF004553">
    <property type="entry name" value="CHP00095"/>
    <property type="match status" value="1"/>
</dbReference>
<dbReference type="EMBL" id="PYGI01000010">
    <property type="protein sequence ID" value="PSL13853.1"/>
    <property type="molecule type" value="Genomic_DNA"/>
</dbReference>
<dbReference type="PANTHER" id="PTHR43542:SF1">
    <property type="entry name" value="METHYLTRANSFERASE"/>
    <property type="match status" value="1"/>
</dbReference>
<dbReference type="Gene3D" id="3.40.50.150">
    <property type="entry name" value="Vaccinia Virus protein VP39"/>
    <property type="match status" value="1"/>
</dbReference>
<dbReference type="OrthoDB" id="9803017at2"/>
<dbReference type="Proteomes" id="UP000242133">
    <property type="component" value="Unassembled WGS sequence"/>
</dbReference>
<keyword evidence="1 3" id="KW-0489">Methyltransferase</keyword>
<dbReference type="NCBIfam" id="TIGR00095">
    <property type="entry name" value="16S rRNA (guanine(966)-N(2))-methyltransferase RsmD"/>
    <property type="match status" value="1"/>
</dbReference>
<comment type="catalytic activity">
    <reaction evidence="3">
        <text>guanosine(966) in 16S rRNA + S-adenosyl-L-methionine = N(2)-methylguanosine(966) in 16S rRNA + S-adenosyl-L-homocysteine + H(+)</text>
        <dbReference type="Rhea" id="RHEA:23548"/>
        <dbReference type="Rhea" id="RHEA-COMP:10211"/>
        <dbReference type="Rhea" id="RHEA-COMP:10212"/>
        <dbReference type="ChEBI" id="CHEBI:15378"/>
        <dbReference type="ChEBI" id="CHEBI:57856"/>
        <dbReference type="ChEBI" id="CHEBI:59789"/>
        <dbReference type="ChEBI" id="CHEBI:74269"/>
        <dbReference type="ChEBI" id="CHEBI:74481"/>
        <dbReference type="EC" id="2.1.1.171"/>
    </reaction>
</comment>
<dbReference type="RefSeq" id="WP_106591641.1">
    <property type="nucleotide sequence ID" value="NZ_PYGI01000010.1"/>
</dbReference>
<name>A0A2P8EWL7_9GAMM</name>
<dbReference type="SUPFAM" id="SSF53335">
    <property type="entry name" value="S-adenosyl-L-methionine-dependent methyltransferases"/>
    <property type="match status" value="1"/>
</dbReference>
<evidence type="ECO:0000313" key="6">
    <source>
        <dbReference type="Proteomes" id="UP000242133"/>
    </source>
</evidence>
<keyword evidence="2 3" id="KW-0808">Transferase</keyword>
<evidence type="ECO:0000256" key="4">
    <source>
        <dbReference type="SAM" id="Coils"/>
    </source>
</evidence>
<dbReference type="PANTHER" id="PTHR43542">
    <property type="entry name" value="METHYLTRANSFERASE"/>
    <property type="match status" value="1"/>
</dbReference>
<organism evidence="5 6">
    <name type="scientific">Marinobacterium halophilum</name>
    <dbReference type="NCBI Taxonomy" id="267374"/>
    <lineage>
        <taxon>Bacteria</taxon>
        <taxon>Pseudomonadati</taxon>
        <taxon>Pseudomonadota</taxon>
        <taxon>Gammaproteobacteria</taxon>
        <taxon>Oceanospirillales</taxon>
        <taxon>Oceanospirillaceae</taxon>
        <taxon>Marinobacterium</taxon>
    </lineage>
</organism>
<proteinExistence type="inferred from homology"/>
<evidence type="ECO:0000256" key="2">
    <source>
        <dbReference type="ARBA" id="ARBA00022679"/>
    </source>
</evidence>
<keyword evidence="6" id="KW-1185">Reference proteome</keyword>
<dbReference type="GO" id="GO:0052913">
    <property type="term" value="F:16S rRNA (guanine(966)-N(2))-methyltransferase activity"/>
    <property type="evidence" value="ECO:0007669"/>
    <property type="project" value="UniProtKB-EC"/>
</dbReference>